<dbReference type="Pfam" id="PF21342">
    <property type="entry name" value="SoxA-TsdA_cyt-c"/>
    <property type="match status" value="1"/>
</dbReference>
<protein>
    <submittedName>
        <fullName evidence="6">C-type cytochrome</fullName>
    </submittedName>
</protein>
<dbReference type="InterPro" id="IPR009056">
    <property type="entry name" value="Cyt_c-like_dom"/>
</dbReference>
<evidence type="ECO:0000313" key="6">
    <source>
        <dbReference type="EMBL" id="AZP14512.1"/>
    </source>
</evidence>
<dbReference type="Gene3D" id="1.10.760.10">
    <property type="entry name" value="Cytochrome c-like domain"/>
    <property type="match status" value="2"/>
</dbReference>
<keyword evidence="7" id="KW-1185">Reference proteome</keyword>
<organism evidence="6 7">
    <name type="scientific">Undibacterium parvum</name>
    <dbReference type="NCBI Taxonomy" id="401471"/>
    <lineage>
        <taxon>Bacteria</taxon>
        <taxon>Pseudomonadati</taxon>
        <taxon>Pseudomonadota</taxon>
        <taxon>Betaproteobacteria</taxon>
        <taxon>Burkholderiales</taxon>
        <taxon>Oxalobacteraceae</taxon>
        <taxon>Undibacterium</taxon>
    </lineage>
</organism>
<keyword evidence="3 4" id="KW-0408">Iron</keyword>
<proteinExistence type="predicted"/>
<feature type="domain" description="Cytochrome c" evidence="5">
    <location>
        <begin position="143"/>
        <end position="229"/>
    </location>
</feature>
<keyword evidence="2 4" id="KW-0479">Metal-binding</keyword>
<keyword evidence="1 4" id="KW-0349">Heme</keyword>
<dbReference type="PANTHER" id="PTHR35008">
    <property type="entry name" value="BLL4482 PROTEIN-RELATED"/>
    <property type="match status" value="1"/>
</dbReference>
<dbReference type="EMBL" id="CP034464">
    <property type="protein sequence ID" value="AZP14512.1"/>
    <property type="molecule type" value="Genomic_DNA"/>
</dbReference>
<dbReference type="Pfam" id="PF13442">
    <property type="entry name" value="Cytochrome_CBB3"/>
    <property type="match status" value="1"/>
</dbReference>
<evidence type="ECO:0000256" key="2">
    <source>
        <dbReference type="ARBA" id="ARBA00022723"/>
    </source>
</evidence>
<dbReference type="PANTHER" id="PTHR35008:SF4">
    <property type="entry name" value="BLL4482 PROTEIN"/>
    <property type="match status" value="1"/>
</dbReference>
<dbReference type="AlphaFoldDB" id="A0A3S9HQY0"/>
<dbReference type="GO" id="GO:0020037">
    <property type="term" value="F:heme binding"/>
    <property type="evidence" value="ECO:0007669"/>
    <property type="project" value="InterPro"/>
</dbReference>
<evidence type="ECO:0000256" key="4">
    <source>
        <dbReference type="PROSITE-ProRule" id="PRU00433"/>
    </source>
</evidence>
<dbReference type="SUPFAM" id="SSF46626">
    <property type="entry name" value="Cytochrome c"/>
    <property type="match status" value="2"/>
</dbReference>
<reference evidence="6 7" key="1">
    <citation type="journal article" date="2011" name="Int. J. Syst. Evol. Microbiol.">
        <title>Description of Undibacterium oligocarboniphilum sp. nov., isolated from purified water, and Undibacterium pigrum strain CCUG 49012 as the type strain of Undibacterium parvum sp. nov., and emended descriptions of the genus Undibacterium and the species Undibacterium pigrum.</title>
        <authorList>
            <person name="Eder W."/>
            <person name="Wanner G."/>
            <person name="Ludwig W."/>
            <person name="Busse H.J."/>
            <person name="Ziemke-Kageler F."/>
            <person name="Lang E."/>
        </authorList>
    </citation>
    <scope>NUCLEOTIDE SEQUENCE [LARGE SCALE GENOMIC DNA]</scope>
    <source>
        <strain evidence="6 7">DSM 23061</strain>
    </source>
</reference>
<evidence type="ECO:0000313" key="7">
    <source>
        <dbReference type="Proteomes" id="UP000275663"/>
    </source>
</evidence>
<dbReference type="Proteomes" id="UP000275663">
    <property type="component" value="Chromosome"/>
</dbReference>
<evidence type="ECO:0000259" key="5">
    <source>
        <dbReference type="PROSITE" id="PS51007"/>
    </source>
</evidence>
<sequence>MTASSFPIQMPDDSSLPKAEMGEAVQLGRNLVLNTQKFAKAYVGNGLNCSSCHLNGGTVAGAAPFVGLWGVFPEYRSRTAAMGSLQARINDCFQRSMNGKALPHDSVEMNAMLSYIWWLSKDVPTGMSLNGRGFKPVKSDQAPDLAHGLKVYAEKCASCHGDKGEGQQLPDGGYLFPALWGDRSFNIGAGMARLNNAAAFVKANMPLGQGGTLSDQEAVDVAAFFTTQKRPDYAEKSKDWSKGGKPKDARY</sequence>
<evidence type="ECO:0000256" key="3">
    <source>
        <dbReference type="ARBA" id="ARBA00023004"/>
    </source>
</evidence>
<gene>
    <name evidence="6" type="ORF">EJN92_10150</name>
</gene>
<accession>A0A3S9HQY0</accession>
<dbReference type="InterPro" id="IPR051459">
    <property type="entry name" value="Cytochrome_c-type_DH"/>
</dbReference>
<name>A0A3S9HQY0_9BURK</name>
<dbReference type="GO" id="GO:0009055">
    <property type="term" value="F:electron transfer activity"/>
    <property type="evidence" value="ECO:0007669"/>
    <property type="project" value="InterPro"/>
</dbReference>
<dbReference type="InterPro" id="IPR036909">
    <property type="entry name" value="Cyt_c-like_dom_sf"/>
</dbReference>
<dbReference type="KEGG" id="upv:EJN92_10150"/>
<evidence type="ECO:0000256" key="1">
    <source>
        <dbReference type="ARBA" id="ARBA00022617"/>
    </source>
</evidence>
<dbReference type="PROSITE" id="PS51007">
    <property type="entry name" value="CYTC"/>
    <property type="match status" value="1"/>
</dbReference>
<dbReference type="OrthoDB" id="9808312at2"/>
<dbReference type="GO" id="GO:0046872">
    <property type="term" value="F:metal ion binding"/>
    <property type="evidence" value="ECO:0007669"/>
    <property type="project" value="UniProtKB-KW"/>
</dbReference>